<dbReference type="Proteomes" id="UP000314294">
    <property type="component" value="Unassembled WGS sequence"/>
</dbReference>
<protein>
    <submittedName>
        <fullName evidence="2">Uncharacterized protein</fullName>
    </submittedName>
</protein>
<feature type="region of interest" description="Disordered" evidence="1">
    <location>
        <begin position="1"/>
        <end position="59"/>
    </location>
</feature>
<feature type="compositionally biased region" description="Basic and acidic residues" evidence="1">
    <location>
        <begin position="1"/>
        <end position="16"/>
    </location>
</feature>
<name>A0A4Z2HEH6_9TELE</name>
<evidence type="ECO:0000313" key="2">
    <source>
        <dbReference type="EMBL" id="TNN64278.1"/>
    </source>
</evidence>
<organism evidence="2 3">
    <name type="scientific">Liparis tanakae</name>
    <name type="common">Tanaka's snailfish</name>
    <dbReference type="NCBI Taxonomy" id="230148"/>
    <lineage>
        <taxon>Eukaryota</taxon>
        <taxon>Metazoa</taxon>
        <taxon>Chordata</taxon>
        <taxon>Craniata</taxon>
        <taxon>Vertebrata</taxon>
        <taxon>Euteleostomi</taxon>
        <taxon>Actinopterygii</taxon>
        <taxon>Neopterygii</taxon>
        <taxon>Teleostei</taxon>
        <taxon>Neoteleostei</taxon>
        <taxon>Acanthomorphata</taxon>
        <taxon>Eupercaria</taxon>
        <taxon>Perciformes</taxon>
        <taxon>Cottioidei</taxon>
        <taxon>Cottales</taxon>
        <taxon>Liparidae</taxon>
        <taxon>Liparis</taxon>
    </lineage>
</organism>
<gene>
    <name evidence="2" type="ORF">EYF80_025529</name>
</gene>
<comment type="caution">
    <text evidence="2">The sequence shown here is derived from an EMBL/GenBank/DDBJ whole genome shotgun (WGS) entry which is preliminary data.</text>
</comment>
<feature type="compositionally biased region" description="Basic and acidic residues" evidence="1">
    <location>
        <begin position="43"/>
        <end position="52"/>
    </location>
</feature>
<reference evidence="2 3" key="1">
    <citation type="submission" date="2019-03" db="EMBL/GenBank/DDBJ databases">
        <title>First draft genome of Liparis tanakae, snailfish: a comprehensive survey of snailfish specific genes.</title>
        <authorList>
            <person name="Kim W."/>
            <person name="Song I."/>
            <person name="Jeong J.-H."/>
            <person name="Kim D."/>
            <person name="Kim S."/>
            <person name="Ryu S."/>
            <person name="Song J.Y."/>
            <person name="Lee S.K."/>
        </authorList>
    </citation>
    <scope>NUCLEOTIDE SEQUENCE [LARGE SCALE GENOMIC DNA]</scope>
    <source>
        <tissue evidence="2">Muscle</tissue>
    </source>
</reference>
<evidence type="ECO:0000313" key="3">
    <source>
        <dbReference type="Proteomes" id="UP000314294"/>
    </source>
</evidence>
<accession>A0A4Z2HEH6</accession>
<dbReference type="AlphaFoldDB" id="A0A4Z2HEH6"/>
<sequence length="107" mass="11441">MGVKGEIRGRGKEKASCVRRKGSRQQSKGDEDVEEETGGPRGGIKEAIDQSVRRTPPALSPASLVYSHHQHGMDFLAQAPLHLHECDQNEWLDQRGGGGRGGGGVGV</sequence>
<dbReference type="EMBL" id="SRLO01000256">
    <property type="protein sequence ID" value="TNN64278.1"/>
    <property type="molecule type" value="Genomic_DNA"/>
</dbReference>
<keyword evidence="3" id="KW-1185">Reference proteome</keyword>
<evidence type="ECO:0000256" key="1">
    <source>
        <dbReference type="SAM" id="MobiDB-lite"/>
    </source>
</evidence>
<proteinExistence type="predicted"/>